<dbReference type="GeneID" id="6779529"/>
<dbReference type="KEGG" id="vg:6779529"/>
<dbReference type="RefSeq" id="YP_002128458.1">
    <property type="nucleotide sequence ID" value="NC_011142.1"/>
</dbReference>
<dbReference type="EMBL" id="EU876853">
    <property type="protein sequence ID" value="ACG60346.1"/>
    <property type="molecule type" value="Genomic_DNA"/>
</dbReference>
<organism evidence="1 2">
    <name type="scientific">Iodobacter phage PhiPLPE</name>
    <dbReference type="NCBI Taxonomy" id="551895"/>
    <lineage>
        <taxon>Viruses</taxon>
        <taxon>Duplodnaviria</taxon>
        <taxon>Heunggongvirae</taxon>
        <taxon>Uroviricota</taxon>
        <taxon>Caudoviricetes</taxon>
        <taxon>Iodovirus</taxon>
        <taxon>Iodovirus PLPE</taxon>
    </lineage>
</organism>
<accession>B5AX43</accession>
<reference evidence="2" key="1">
    <citation type="journal article" date="2009" name="Environ. Microbiol. Rep.">
        <title>Isolation and genomic characterization of the first phage infecting Iodobacteria: ?PLPE, a myovirus having a novel set of features.</title>
        <authorList>
            <person name="Leblanc C."/>
            <person name="Caumont-Sarcos A."/>
            <person name="Comeau A.M."/>
            <person name="Krisch H.M."/>
        </authorList>
    </citation>
    <scope>NUCLEOTIDE SEQUENCE [LARGE SCALE GENOMIC DNA]</scope>
</reference>
<keyword evidence="2" id="KW-1185">Reference proteome</keyword>
<proteinExistence type="predicted"/>
<dbReference type="Proteomes" id="UP000001862">
    <property type="component" value="Segment"/>
</dbReference>
<evidence type="ECO:0000313" key="1">
    <source>
        <dbReference type="EMBL" id="ACG60346.1"/>
    </source>
</evidence>
<gene>
    <name evidence="1" type="ORF">phiPLPE_24</name>
</gene>
<evidence type="ECO:0000313" key="2">
    <source>
        <dbReference type="Proteomes" id="UP000001862"/>
    </source>
</evidence>
<protein>
    <submittedName>
        <fullName evidence="1">Uncharacterized protein</fullName>
    </submittedName>
</protein>
<name>B5AX43_9CAUD</name>
<sequence>MSAYSKPVAFSCHDGEDSWAVVHAISHSQARHFAASEIGCGFIDIQTCRRAPYADGLSGDEQNRAMVEQGGWHYECAQCSEEVSTDSQIASDIVYRRDLVFCSKECCADFDDDIEKDRLEKEAMIAEVIKAFPGADVMHVSCNKASFTLPGMKRSINWTIGEKECSMAQEDVSAFEEYKARRKAEEFKDSKK</sequence>